<dbReference type="PATRIC" id="fig|119224.3.peg.486"/>
<comment type="caution">
    <text evidence="3">The sequence shown here is derived from an EMBL/GenBank/DDBJ whole genome shotgun (WGS) entry which is preliminary data.</text>
</comment>
<dbReference type="PROSITE" id="PS01273">
    <property type="entry name" value="COA_TRANSF_1"/>
    <property type="match status" value="1"/>
</dbReference>
<proteinExistence type="inferred from homology"/>
<keyword evidence="4" id="KW-1185">Reference proteome</keyword>
<dbReference type="EMBL" id="LHQM01000015">
    <property type="protein sequence ID" value="KPJ22401.1"/>
    <property type="molecule type" value="Genomic_DNA"/>
</dbReference>
<sequence>MQKQKHITIEEAVAQIKDGDTIMVGGFMANGTPEALIDALVAKGTKDLTLICNDAGFIDRGVGKMVAKHQFKKIYATHIGLNREAGRQMNEGETEIELIPQGTFAEKIRIGAYGIGGFYTPTGVGTLVAEGKETKEIDGVTYLLELPFKADFALVLANKADELGNLQYSGSENNFNQLMAACAKTTIVQAREIVPAGELQPEFVHTPHIFVDYLVKEGA</sequence>
<evidence type="ECO:0000313" key="3">
    <source>
        <dbReference type="EMBL" id="KPJ22401.1"/>
    </source>
</evidence>
<dbReference type="SMART" id="SM00882">
    <property type="entry name" value="CoA_trans"/>
    <property type="match status" value="1"/>
</dbReference>
<organism evidence="3 4">
    <name type="scientific">Streptococcus phocae</name>
    <dbReference type="NCBI Taxonomy" id="119224"/>
    <lineage>
        <taxon>Bacteria</taxon>
        <taxon>Bacillati</taxon>
        <taxon>Bacillota</taxon>
        <taxon>Bacilli</taxon>
        <taxon>Lactobacillales</taxon>
        <taxon>Streptococcaceae</taxon>
        <taxon>Streptococcus</taxon>
    </lineage>
</organism>
<dbReference type="STRING" id="119224.AKK44_04755"/>
<dbReference type="NCBIfam" id="TIGR02429">
    <property type="entry name" value="pcaI_scoA_fam"/>
    <property type="match status" value="1"/>
</dbReference>
<reference evidence="3 4" key="1">
    <citation type="submission" date="2015-08" db="EMBL/GenBank/DDBJ databases">
        <title>Genome sequence of Streptococcus phocae subsp. phocae ATCC 51973T isolated from liver specimen obtained from seal.</title>
        <authorList>
            <person name="Avendano-Herrera R."/>
        </authorList>
    </citation>
    <scope>NUCLEOTIDE SEQUENCE [LARGE SCALE GENOMIC DNA]</scope>
    <source>
        <strain evidence="3 4">ATCC 51973</strain>
    </source>
</reference>
<evidence type="ECO:0000256" key="2">
    <source>
        <dbReference type="ARBA" id="ARBA00022679"/>
    </source>
</evidence>
<gene>
    <name evidence="3" type="ORF">AKK44_04755</name>
</gene>
<dbReference type="InterPro" id="IPR004163">
    <property type="entry name" value="CoA_transf_BS"/>
</dbReference>
<accession>A0A0P6SJF5</accession>
<protein>
    <submittedName>
        <fullName evidence="3">Branched-chain amino acid dehydrogenase</fullName>
    </submittedName>
</protein>
<name>A0A0P6SJF5_9STRE</name>
<dbReference type="InterPro" id="IPR012792">
    <property type="entry name" value="3-oxoacid_CoA-transf_A"/>
</dbReference>
<dbReference type="InterPro" id="IPR037171">
    <property type="entry name" value="NagB/RpiA_transferase-like"/>
</dbReference>
<dbReference type="PANTHER" id="PTHR13707">
    <property type="entry name" value="KETOACID-COENZYME A TRANSFERASE"/>
    <property type="match status" value="1"/>
</dbReference>
<dbReference type="GO" id="GO:0008410">
    <property type="term" value="F:CoA-transferase activity"/>
    <property type="evidence" value="ECO:0007669"/>
    <property type="project" value="InterPro"/>
</dbReference>
<comment type="similarity">
    <text evidence="1">Belongs to the 3-oxoacid CoA-transferase subunit A family.</text>
</comment>
<dbReference type="InterPro" id="IPR004165">
    <property type="entry name" value="CoA_trans_fam_I"/>
</dbReference>
<dbReference type="RefSeq" id="WP_037595431.1">
    <property type="nucleotide sequence ID" value="NZ_LHQM01000015.1"/>
</dbReference>
<dbReference type="PANTHER" id="PTHR13707:SF60">
    <property type="entry name" value="ACETATE COA-TRANSFERASE SUBUNIT ALPHA"/>
    <property type="match status" value="1"/>
</dbReference>
<evidence type="ECO:0000313" key="4">
    <source>
        <dbReference type="Proteomes" id="UP000049578"/>
    </source>
</evidence>
<dbReference type="SUPFAM" id="SSF100950">
    <property type="entry name" value="NagB/RpiA/CoA transferase-like"/>
    <property type="match status" value="1"/>
</dbReference>
<keyword evidence="2" id="KW-0808">Transferase</keyword>
<dbReference type="AlphaFoldDB" id="A0A0P6SJF5"/>
<dbReference type="Gene3D" id="3.40.1080.10">
    <property type="entry name" value="Glutaconate Coenzyme A-transferase"/>
    <property type="match status" value="1"/>
</dbReference>
<evidence type="ECO:0000256" key="1">
    <source>
        <dbReference type="ARBA" id="ARBA00005612"/>
    </source>
</evidence>
<dbReference type="Proteomes" id="UP000049578">
    <property type="component" value="Unassembled WGS sequence"/>
</dbReference>
<dbReference type="Pfam" id="PF01144">
    <property type="entry name" value="CoA_trans"/>
    <property type="match status" value="1"/>
</dbReference>